<dbReference type="InterPro" id="IPR013627">
    <property type="entry name" value="Pol_alpha_B_N"/>
</dbReference>
<keyword evidence="12" id="KW-0539">Nucleus</keyword>
<name>A0A7J6WI74_THATH</name>
<keyword evidence="6" id="KW-1003">Cell membrane</keyword>
<dbReference type="GO" id="GO:0003677">
    <property type="term" value="F:DNA binding"/>
    <property type="evidence" value="ECO:0007669"/>
    <property type="project" value="InterPro"/>
</dbReference>
<dbReference type="PANTHER" id="PTHR23061">
    <property type="entry name" value="DNA POLYMERASE 2 ALPHA 70 KDA SUBUNIT"/>
    <property type="match status" value="1"/>
</dbReference>
<protein>
    <recommendedName>
        <fullName evidence="4">DNA polymerase alpha subunit B</fullName>
    </recommendedName>
</protein>
<dbReference type="GO" id="GO:0005886">
    <property type="term" value="C:plasma membrane"/>
    <property type="evidence" value="ECO:0007669"/>
    <property type="project" value="UniProtKB-SubCell"/>
</dbReference>
<dbReference type="Pfam" id="PF04042">
    <property type="entry name" value="DNA_pol_E_B"/>
    <property type="match status" value="1"/>
</dbReference>
<dbReference type="Gene3D" id="1.20.1740.10">
    <property type="entry name" value="Amino acid/polyamine transporter I"/>
    <property type="match status" value="1"/>
</dbReference>
<dbReference type="InterPro" id="IPR016722">
    <property type="entry name" value="DNA_pol_alpha_bsu"/>
</dbReference>
<evidence type="ECO:0000256" key="1">
    <source>
        <dbReference type="ARBA" id="ARBA00004123"/>
    </source>
</evidence>
<evidence type="ECO:0000256" key="11">
    <source>
        <dbReference type="ARBA" id="ARBA00023136"/>
    </source>
</evidence>
<evidence type="ECO:0000259" key="17">
    <source>
        <dbReference type="Pfam" id="PF04042"/>
    </source>
</evidence>
<evidence type="ECO:0000256" key="15">
    <source>
        <dbReference type="SAM" id="Phobius"/>
    </source>
</evidence>
<keyword evidence="5" id="KW-0813">Transport</keyword>
<evidence type="ECO:0000256" key="14">
    <source>
        <dbReference type="SAM" id="MobiDB-lite"/>
    </source>
</evidence>
<feature type="transmembrane region" description="Helical" evidence="15">
    <location>
        <begin position="309"/>
        <end position="331"/>
    </location>
</feature>
<feature type="domain" description="DNA polymerase alpha subunit B OB" evidence="19">
    <location>
        <begin position="722"/>
        <end position="801"/>
    </location>
</feature>
<evidence type="ECO:0000256" key="9">
    <source>
        <dbReference type="ARBA" id="ARBA00022970"/>
    </source>
</evidence>
<comment type="similarity">
    <text evidence="3">Belongs to the DNA polymerase alpha subunit B family.</text>
</comment>
<reference evidence="20 21" key="1">
    <citation type="submission" date="2020-06" db="EMBL/GenBank/DDBJ databases">
        <title>Transcriptomic and genomic resources for Thalictrum thalictroides and T. hernandezii: Facilitating candidate gene discovery in an emerging model plant lineage.</title>
        <authorList>
            <person name="Arias T."/>
            <person name="Riano-Pachon D.M."/>
            <person name="Di Stilio V.S."/>
        </authorList>
    </citation>
    <scope>NUCLEOTIDE SEQUENCE [LARGE SCALE GENOMIC DNA]</scope>
    <source>
        <strain evidence="21">cv. WT478/WT964</strain>
        <tissue evidence="20">Leaves</tissue>
    </source>
</reference>
<feature type="domain" description="DNA polymerase alpha/delta/epsilon subunit B" evidence="17">
    <location>
        <begin position="841"/>
        <end position="1051"/>
    </location>
</feature>
<comment type="similarity">
    <text evidence="13">Belongs to the amino acid/polyamine transporter 2 family. Amino acid/auxin permease (AAAP) (TC 2.A.18.2) subfamily.</text>
</comment>
<evidence type="ECO:0000313" key="21">
    <source>
        <dbReference type="Proteomes" id="UP000554482"/>
    </source>
</evidence>
<dbReference type="InterPro" id="IPR054300">
    <property type="entry name" value="OB_DPOA2"/>
</dbReference>
<evidence type="ECO:0000256" key="3">
    <source>
        <dbReference type="ARBA" id="ARBA00007299"/>
    </source>
</evidence>
<dbReference type="InterPro" id="IPR013057">
    <property type="entry name" value="AA_transpt_TM"/>
</dbReference>
<dbReference type="FunFam" id="1.20.1740.10:FF:000033">
    <property type="entry name" value="Lysine histidine transporter 1"/>
    <property type="match status" value="1"/>
</dbReference>
<dbReference type="FunFam" id="1.10.8.530:FF:000002">
    <property type="entry name" value="DNA polymerase alpha subunit B"/>
    <property type="match status" value="1"/>
</dbReference>
<feature type="transmembrane region" description="Helical" evidence="15">
    <location>
        <begin position="378"/>
        <end position="398"/>
    </location>
</feature>
<feature type="transmembrane region" description="Helical" evidence="15">
    <location>
        <begin position="267"/>
        <end position="289"/>
    </location>
</feature>
<dbReference type="EMBL" id="JABWDY010016406">
    <property type="protein sequence ID" value="KAF5196135.1"/>
    <property type="molecule type" value="Genomic_DNA"/>
</dbReference>
<dbReference type="AlphaFoldDB" id="A0A7J6WI74"/>
<evidence type="ECO:0000259" key="18">
    <source>
        <dbReference type="Pfam" id="PF08418"/>
    </source>
</evidence>
<evidence type="ECO:0000256" key="12">
    <source>
        <dbReference type="ARBA" id="ARBA00023242"/>
    </source>
</evidence>
<keyword evidence="7 15" id="KW-0812">Transmembrane</keyword>
<feature type="compositionally biased region" description="Polar residues" evidence="14">
    <location>
        <begin position="607"/>
        <end position="617"/>
    </location>
</feature>
<feature type="transmembrane region" description="Helical" evidence="15">
    <location>
        <begin position="36"/>
        <end position="58"/>
    </location>
</feature>
<dbReference type="Proteomes" id="UP000554482">
    <property type="component" value="Unassembled WGS sequence"/>
</dbReference>
<gene>
    <name evidence="20" type="ORF">FRX31_014277</name>
</gene>
<evidence type="ECO:0000256" key="2">
    <source>
        <dbReference type="ARBA" id="ARBA00004651"/>
    </source>
</evidence>
<dbReference type="OrthoDB" id="336885at2759"/>
<dbReference type="Pfam" id="PF22062">
    <property type="entry name" value="OB_DPOA2"/>
    <property type="match status" value="1"/>
</dbReference>
<evidence type="ECO:0000256" key="5">
    <source>
        <dbReference type="ARBA" id="ARBA00022448"/>
    </source>
</evidence>
<dbReference type="PANTHER" id="PTHR23061:SF12">
    <property type="entry name" value="DNA POLYMERASE ALPHA SUBUNIT B"/>
    <property type="match status" value="1"/>
</dbReference>
<sequence length="1112" mass="124642">MVVEKGYHGAEVDGKTDKEKAIDEWLPITSSRKAKWWYSAFHNVTAMVGAGVLSLPYAMSELGWGPGVAILIISWVVTLYTLWQMVEMHEMVPGKRFDRYHELGQHAFGEKLGLWIVVPQQVIVEVGVDIVYMVTGGKSMQKIHSLVCNEPCKDIKLSYFIMIFAAAQFVLAQMPNLNTIVGLSVTAAVMSLSYSTIAWAASVHKGVQPYVDYGYKASTRTGAFFNFLSALGDVAFAYAGHNVVLEIQATIPSTPEKPSKKPMWKGVLVAYTVVAICYFPVALIGYWMFGNAVDDNILISLKRPTWLIVMANVFVVIHVIGSYQIFAMPMFDMIETVLVKKMDFKPRLALRLITRSLYVAITMGIAICVPFFGGLLGFFGGFAFAPTTYFLPCIMWLAIVKPKRFSLSWFINWICIILGVMLMVLAPIVRFNTLVFSRHQHSTETIPFARRPKFPPFLLIFFFSSATPRDTKPKFVFSMEQEIKEEFERSGFSLDEEEEILKKCLTFCINYKLTASDLVSSWEVYYLNRQLEGSDVQNAHMDGFLLHLQNKQKEAIIKEEANLHMYSINDVNMLLSNEQEETQETVMGTPSERQERMDSESFDFTPGTDSIIPSSGKPSRRSSNHITPFAQRTKKFVVQFTLNKILETENGMREPEDADDEDDIIKRVQPSERCSLEIQQSQPESGCRFMYDRIEDKFNSLENRIRRHAAAFVASGLFEEPMDPTMASQKSVFSVGMVCCDGEGRLNEKSTLLQGSVEHSGGQHVRLDLQKLHQYSLFPGQVVGIEGHNPSGHCLIASKVVDSIPLSVSSDVEIPPAKRQAMDQEFQPDHPSSKPEMLNMVIAAGPFTTTDNLLFEPLIELLAYATRKQPQLLLLMGPFVDSEHPEIKNGTVDRSFNDILHAEIVARLQDYIEYMGTAARVILVPSIRDACHDFVFPQPAFEIRTVDPKHQISCLTNPGIFNANKVKVSCCTIDILKQLSGEEISRIPADSSSRDRMGRIATHLLNQRSFYPLYPPSEDVPLDLSLAPEALQISSIPNILVLPSDLSPFVKVLPLGEKSSGQDQCRCIAVNPGRLSKGVGGVSANCNHREMIVERVVSGRWEDNWSGCCNLS</sequence>
<evidence type="ECO:0000259" key="16">
    <source>
        <dbReference type="Pfam" id="PF01490"/>
    </source>
</evidence>
<keyword evidence="11 15" id="KW-0472">Membrane</keyword>
<keyword evidence="21" id="KW-1185">Reference proteome</keyword>
<dbReference type="GO" id="GO:0006270">
    <property type="term" value="P:DNA replication initiation"/>
    <property type="evidence" value="ECO:0007669"/>
    <property type="project" value="TreeGrafter"/>
</dbReference>
<keyword evidence="9" id="KW-0029">Amino-acid transport</keyword>
<dbReference type="Gene3D" id="1.10.8.530">
    <property type="entry name" value="DNA polymerase alpha-primase, subunit B, N-terminal domain"/>
    <property type="match status" value="1"/>
</dbReference>
<evidence type="ECO:0000256" key="6">
    <source>
        <dbReference type="ARBA" id="ARBA00022475"/>
    </source>
</evidence>
<accession>A0A7J6WI74</accession>
<feature type="transmembrane region" description="Helical" evidence="15">
    <location>
        <begin position="64"/>
        <end position="83"/>
    </location>
</feature>
<evidence type="ECO:0000256" key="7">
    <source>
        <dbReference type="ARBA" id="ARBA00022692"/>
    </source>
</evidence>
<evidence type="ECO:0000256" key="10">
    <source>
        <dbReference type="ARBA" id="ARBA00022989"/>
    </source>
</evidence>
<feature type="transmembrane region" description="Helical" evidence="15">
    <location>
        <begin position="180"/>
        <end position="201"/>
    </location>
</feature>
<dbReference type="Gene3D" id="3.60.21.60">
    <property type="match status" value="2"/>
</dbReference>
<feature type="transmembrane region" description="Helical" evidence="15">
    <location>
        <begin position="410"/>
        <end position="429"/>
    </location>
</feature>
<dbReference type="GO" id="GO:0015171">
    <property type="term" value="F:amino acid transmembrane transporter activity"/>
    <property type="evidence" value="ECO:0007669"/>
    <property type="project" value="UniProtKB-ARBA"/>
</dbReference>
<keyword evidence="10 15" id="KW-1133">Transmembrane helix</keyword>
<comment type="caution">
    <text evidence="20">The sequence shown here is derived from an EMBL/GenBank/DDBJ whole genome shotgun (WGS) entry which is preliminary data.</text>
</comment>
<evidence type="ECO:0000313" key="20">
    <source>
        <dbReference type="EMBL" id="KAF5196135.1"/>
    </source>
</evidence>
<proteinExistence type="inferred from homology"/>
<dbReference type="Pfam" id="PF01490">
    <property type="entry name" value="Aa_trans"/>
    <property type="match status" value="1"/>
</dbReference>
<feature type="region of interest" description="Disordered" evidence="14">
    <location>
        <begin position="583"/>
        <end position="625"/>
    </location>
</feature>
<evidence type="ECO:0000256" key="13">
    <source>
        <dbReference type="ARBA" id="ARBA00061463"/>
    </source>
</evidence>
<feature type="transmembrane region" description="Helical" evidence="15">
    <location>
        <begin position="352"/>
        <end position="372"/>
    </location>
</feature>
<evidence type="ECO:0000256" key="8">
    <source>
        <dbReference type="ARBA" id="ARBA00022705"/>
    </source>
</evidence>
<evidence type="ECO:0000259" key="19">
    <source>
        <dbReference type="Pfam" id="PF22062"/>
    </source>
</evidence>
<evidence type="ECO:0000256" key="4">
    <source>
        <dbReference type="ARBA" id="ARBA00018596"/>
    </source>
</evidence>
<feature type="domain" description="DNA polymerase alpha subunit B N-terminal" evidence="18">
    <location>
        <begin position="481"/>
        <end position="528"/>
    </location>
</feature>
<dbReference type="InterPro" id="IPR007185">
    <property type="entry name" value="DNA_pol_a/d/e_bsu"/>
</dbReference>
<dbReference type="InterPro" id="IPR043034">
    <property type="entry name" value="DNA_pol_alpha_B_N_sf"/>
</dbReference>
<keyword evidence="8" id="KW-0235">DNA replication</keyword>
<comment type="subcellular location">
    <subcellularLocation>
        <location evidence="2">Cell membrane</location>
        <topology evidence="2">Multi-pass membrane protein</topology>
    </subcellularLocation>
    <subcellularLocation>
        <location evidence="1">Nucleus</location>
    </subcellularLocation>
</comment>
<feature type="domain" description="Amino acid transporter transmembrane" evidence="16">
    <location>
        <begin position="33"/>
        <end position="427"/>
    </location>
</feature>
<organism evidence="20 21">
    <name type="scientific">Thalictrum thalictroides</name>
    <name type="common">Rue-anemone</name>
    <name type="synonym">Anemone thalictroides</name>
    <dbReference type="NCBI Taxonomy" id="46969"/>
    <lineage>
        <taxon>Eukaryota</taxon>
        <taxon>Viridiplantae</taxon>
        <taxon>Streptophyta</taxon>
        <taxon>Embryophyta</taxon>
        <taxon>Tracheophyta</taxon>
        <taxon>Spermatophyta</taxon>
        <taxon>Magnoliopsida</taxon>
        <taxon>Ranunculales</taxon>
        <taxon>Ranunculaceae</taxon>
        <taxon>Thalictroideae</taxon>
        <taxon>Thalictrum</taxon>
    </lineage>
</organism>
<dbReference type="GO" id="GO:0005658">
    <property type="term" value="C:alpha DNA polymerase:primase complex"/>
    <property type="evidence" value="ECO:0007669"/>
    <property type="project" value="TreeGrafter"/>
</dbReference>
<dbReference type="FunFam" id="3.60.21.60:FF:000004">
    <property type="entry name" value="DNA polymerase alpha subunit B"/>
    <property type="match status" value="1"/>
</dbReference>
<dbReference type="Pfam" id="PF08418">
    <property type="entry name" value="Pol_alpha_B_N"/>
    <property type="match status" value="1"/>
</dbReference>